<accession>A0A645IR62</accession>
<comment type="caution">
    <text evidence="1">The sequence shown here is derived from an EMBL/GenBank/DDBJ whole genome shotgun (WGS) entry which is preliminary data.</text>
</comment>
<organism evidence="1">
    <name type="scientific">bioreactor metagenome</name>
    <dbReference type="NCBI Taxonomy" id="1076179"/>
    <lineage>
        <taxon>unclassified sequences</taxon>
        <taxon>metagenomes</taxon>
        <taxon>ecological metagenomes</taxon>
    </lineage>
</organism>
<name>A0A645IR62_9ZZZZ</name>
<evidence type="ECO:0000313" key="1">
    <source>
        <dbReference type="EMBL" id="MPN53586.1"/>
    </source>
</evidence>
<reference evidence="1" key="1">
    <citation type="submission" date="2019-08" db="EMBL/GenBank/DDBJ databases">
        <authorList>
            <person name="Kucharzyk K."/>
            <person name="Murdoch R.W."/>
            <person name="Higgins S."/>
            <person name="Loffler F."/>
        </authorList>
    </citation>
    <scope>NUCLEOTIDE SEQUENCE</scope>
</reference>
<proteinExistence type="predicted"/>
<protein>
    <submittedName>
        <fullName evidence="1">Uncharacterized protein</fullName>
    </submittedName>
</protein>
<dbReference type="EMBL" id="VSSQ01120863">
    <property type="protein sequence ID" value="MPN53586.1"/>
    <property type="molecule type" value="Genomic_DNA"/>
</dbReference>
<dbReference type="AlphaFoldDB" id="A0A645IR62"/>
<sequence>MVPDSGLHQLLGARRGGKGACLAVVEQLQPDGGNPPRGTFKDAFQLLRGGAQALHAQQGGNVLLVKKEGRRANDADVGVPRRALLPKI</sequence>
<gene>
    <name evidence="1" type="ORF">SDC9_201250</name>
</gene>